<dbReference type="eggNOG" id="ENOG50314EV">
    <property type="taxonomic scope" value="Bacteria"/>
</dbReference>
<dbReference type="AlphaFoldDB" id="D3PXD3"/>
<dbReference type="InterPro" id="IPR017517">
    <property type="entry name" value="Maleyloyr_isom"/>
</dbReference>
<feature type="domain" description="Mycothiol-dependent maleylpyruvate isomerase metal-binding" evidence="1">
    <location>
        <begin position="13"/>
        <end position="98"/>
    </location>
</feature>
<sequence>MGSTDPRLVEATHAERERLAHLFADLGPVQWSAPSLCHGWRNREVLAHMTMPFRLSGLGFLGGMVRARFNFNRFADRDARATADATSDAELVDLYRANIRHPWRPPGGGQAGALGHEIIHGLDITEPLRLPAPPPDRIALALGSAGPRNLAYFGVDLAGRRLVADDADCSVGIGEELRLPARDLMLVVTGRRALADVTGNAN</sequence>
<name>D3PXD3_STANL</name>
<dbReference type="GO" id="GO:0046872">
    <property type="term" value="F:metal ion binding"/>
    <property type="evidence" value="ECO:0007669"/>
    <property type="project" value="InterPro"/>
</dbReference>
<dbReference type="NCBIfam" id="TIGR03083">
    <property type="entry name" value="maleylpyruvate isomerase family mycothiol-dependent enzyme"/>
    <property type="match status" value="1"/>
</dbReference>
<dbReference type="RefSeq" id="WP_013016967.1">
    <property type="nucleotide sequence ID" value="NC_013947.1"/>
</dbReference>
<evidence type="ECO:0000313" key="2">
    <source>
        <dbReference type="EMBL" id="ADD41396.1"/>
    </source>
</evidence>
<dbReference type="KEGG" id="sna:Snas_1697"/>
<dbReference type="OrthoDB" id="5178565at2"/>
<dbReference type="InterPro" id="IPR024344">
    <property type="entry name" value="MDMPI_metal-binding"/>
</dbReference>
<gene>
    <name evidence="2" type="ordered locus">Snas_1697</name>
</gene>
<proteinExistence type="predicted"/>
<dbReference type="HOGENOM" id="CLU_094601_0_0_11"/>
<keyword evidence="3" id="KW-1185">Reference proteome</keyword>
<protein>
    <recommendedName>
        <fullName evidence="1">Mycothiol-dependent maleylpyruvate isomerase metal-binding domain-containing protein</fullName>
    </recommendedName>
</protein>
<accession>D3PXD3</accession>
<evidence type="ECO:0000313" key="3">
    <source>
        <dbReference type="Proteomes" id="UP000000844"/>
    </source>
</evidence>
<dbReference type="Proteomes" id="UP000000844">
    <property type="component" value="Chromosome"/>
</dbReference>
<dbReference type="SUPFAM" id="SSF109854">
    <property type="entry name" value="DinB/YfiT-like putative metalloenzymes"/>
    <property type="match status" value="1"/>
</dbReference>
<organism evidence="2 3">
    <name type="scientific">Stackebrandtia nassauensis (strain DSM 44728 / CIP 108903 / NRRL B-16338 / NBRC 102104 / LLR-40K-21)</name>
    <dbReference type="NCBI Taxonomy" id="446470"/>
    <lineage>
        <taxon>Bacteria</taxon>
        <taxon>Bacillati</taxon>
        <taxon>Actinomycetota</taxon>
        <taxon>Actinomycetes</taxon>
        <taxon>Glycomycetales</taxon>
        <taxon>Glycomycetaceae</taxon>
        <taxon>Stackebrandtia</taxon>
    </lineage>
</organism>
<dbReference type="InterPro" id="IPR034660">
    <property type="entry name" value="DinB/YfiT-like"/>
</dbReference>
<reference evidence="2 3" key="1">
    <citation type="journal article" date="2009" name="Stand. Genomic Sci.">
        <title>Complete genome sequence of Stackebrandtia nassauensis type strain (LLR-40K-21).</title>
        <authorList>
            <person name="Munk C."/>
            <person name="Lapidus A."/>
            <person name="Copeland A."/>
            <person name="Jando M."/>
            <person name="Mayilraj S."/>
            <person name="Glavina Del Rio T."/>
            <person name="Nolan M."/>
            <person name="Chen F."/>
            <person name="Lucas S."/>
            <person name="Tice H."/>
            <person name="Cheng J.F."/>
            <person name="Han C."/>
            <person name="Detter J.C."/>
            <person name="Bruce D."/>
            <person name="Goodwin L."/>
            <person name="Chain P."/>
            <person name="Pitluck S."/>
            <person name="Goker M."/>
            <person name="Ovchinikova G."/>
            <person name="Pati A."/>
            <person name="Ivanova N."/>
            <person name="Mavromatis K."/>
            <person name="Chen A."/>
            <person name="Palaniappan K."/>
            <person name="Land M."/>
            <person name="Hauser L."/>
            <person name="Chang Y.J."/>
            <person name="Jeffries C.D."/>
            <person name="Bristow J."/>
            <person name="Eisen J.A."/>
            <person name="Markowitz V."/>
            <person name="Hugenholtz P."/>
            <person name="Kyrpides N.C."/>
            <person name="Klenk H.P."/>
        </authorList>
    </citation>
    <scope>NUCLEOTIDE SEQUENCE [LARGE SCALE GENOMIC DNA]</scope>
    <source>
        <strain evidence="3">DSM 44728 / CIP 108903 / NRRL B-16338 / NBRC 102104 / LLR-40K-21</strain>
    </source>
</reference>
<dbReference type="Pfam" id="PF11716">
    <property type="entry name" value="MDMPI_N"/>
    <property type="match status" value="1"/>
</dbReference>
<dbReference type="STRING" id="446470.Snas_1697"/>
<evidence type="ECO:0000259" key="1">
    <source>
        <dbReference type="Pfam" id="PF11716"/>
    </source>
</evidence>
<dbReference type="EMBL" id="CP001778">
    <property type="protein sequence ID" value="ADD41396.1"/>
    <property type="molecule type" value="Genomic_DNA"/>
</dbReference>
<dbReference type="Gene3D" id="1.20.120.450">
    <property type="entry name" value="dinb family like domain"/>
    <property type="match status" value="1"/>
</dbReference>